<proteinExistence type="predicted"/>
<dbReference type="InterPro" id="IPR027417">
    <property type="entry name" value="P-loop_NTPase"/>
</dbReference>
<dbReference type="RefSeq" id="WP_268047166.1">
    <property type="nucleotide sequence ID" value="NZ_CP104066.1"/>
</dbReference>
<dbReference type="Proteomes" id="UP001164803">
    <property type="component" value="Plasmid unnamed2"/>
</dbReference>
<evidence type="ECO:0000256" key="3">
    <source>
        <dbReference type="ARBA" id="ARBA00022806"/>
    </source>
</evidence>
<dbReference type="InterPro" id="IPR006500">
    <property type="entry name" value="Helicase_put_C_phage/plasmid"/>
</dbReference>
<dbReference type="Pfam" id="PF19263">
    <property type="entry name" value="DUF5906"/>
    <property type="match status" value="1"/>
</dbReference>
<dbReference type="Pfam" id="PF08706">
    <property type="entry name" value="D5_N"/>
    <property type="match status" value="1"/>
</dbReference>
<dbReference type="PANTHER" id="PTHR35372">
    <property type="entry name" value="ATP BINDING PROTEIN-RELATED"/>
    <property type="match status" value="1"/>
</dbReference>
<dbReference type="InterPro" id="IPR036390">
    <property type="entry name" value="WH_DNA-bd_sf"/>
</dbReference>
<keyword evidence="2" id="KW-0378">Hydrolase</keyword>
<evidence type="ECO:0000259" key="6">
    <source>
        <dbReference type="PROSITE" id="PS51206"/>
    </source>
</evidence>
<dbReference type="InterPro" id="IPR051620">
    <property type="entry name" value="ORF904-like_C"/>
</dbReference>
<dbReference type="SMART" id="SM00885">
    <property type="entry name" value="D5_N"/>
    <property type="match status" value="1"/>
</dbReference>
<keyword evidence="1" id="KW-0547">Nucleotide-binding</keyword>
<accession>A0ABY6ZA04</accession>
<dbReference type="InterPro" id="IPR045455">
    <property type="entry name" value="NrS-1_pol-like_helicase"/>
</dbReference>
<feature type="coiled-coil region" evidence="5">
    <location>
        <begin position="346"/>
        <end position="373"/>
    </location>
</feature>
<evidence type="ECO:0000256" key="1">
    <source>
        <dbReference type="ARBA" id="ARBA00022741"/>
    </source>
</evidence>
<dbReference type="InterPro" id="IPR014818">
    <property type="entry name" value="Phage/plasmid_primase_P4_C"/>
</dbReference>
<keyword evidence="5" id="KW-0175">Coiled coil</keyword>
<dbReference type="EMBL" id="CP104066">
    <property type="protein sequence ID" value="WAH39523.1"/>
    <property type="molecule type" value="Genomic_DNA"/>
</dbReference>
<dbReference type="SUPFAM" id="SSF46785">
    <property type="entry name" value="Winged helix' DNA-binding domain"/>
    <property type="match status" value="1"/>
</dbReference>
<gene>
    <name evidence="8" type="ORF">NZD86_24160</name>
    <name evidence="7" type="ORF">NZD86_24460</name>
</gene>
<organism evidence="8 9">
    <name type="scientific">Alicyclobacillus dauci</name>
    <dbReference type="NCBI Taxonomy" id="1475485"/>
    <lineage>
        <taxon>Bacteria</taxon>
        <taxon>Bacillati</taxon>
        <taxon>Bacillota</taxon>
        <taxon>Bacilli</taxon>
        <taxon>Bacillales</taxon>
        <taxon>Alicyclobacillaceae</taxon>
        <taxon>Alicyclobacillus</taxon>
    </lineage>
</organism>
<keyword evidence="3" id="KW-0347">Helicase</keyword>
<feature type="domain" description="SF3 helicase" evidence="6">
    <location>
        <begin position="176"/>
        <end position="331"/>
    </location>
</feature>
<dbReference type="EMBL" id="CP104066">
    <property type="protein sequence ID" value="WAH39583.1"/>
    <property type="molecule type" value="Genomic_DNA"/>
</dbReference>
<evidence type="ECO:0000256" key="2">
    <source>
        <dbReference type="ARBA" id="ARBA00022801"/>
    </source>
</evidence>
<reference evidence="8" key="1">
    <citation type="submission" date="2022-08" db="EMBL/GenBank/DDBJ databases">
        <title>Alicyclobacillus dauci DSM2870, complete genome.</title>
        <authorList>
            <person name="Wang Q."/>
            <person name="Cai R."/>
            <person name="Wang Z."/>
        </authorList>
    </citation>
    <scope>NUCLEOTIDE SEQUENCE</scope>
    <source>
        <strain evidence="8">DSM 28700</strain>
        <plasmid evidence="8">unnamed2</plasmid>
    </source>
</reference>
<dbReference type="NCBIfam" id="TIGR01613">
    <property type="entry name" value="primase_Cterm"/>
    <property type="match status" value="1"/>
</dbReference>
<keyword evidence="4" id="KW-0067">ATP-binding</keyword>
<dbReference type="PANTHER" id="PTHR35372:SF2">
    <property type="entry name" value="SF3 HELICASE DOMAIN-CONTAINING PROTEIN"/>
    <property type="match status" value="1"/>
</dbReference>
<dbReference type="InterPro" id="IPR014015">
    <property type="entry name" value="Helicase_SF3_DNA-vir"/>
</dbReference>
<keyword evidence="9" id="KW-1185">Reference proteome</keyword>
<evidence type="ECO:0000313" key="8">
    <source>
        <dbReference type="EMBL" id="WAH39583.1"/>
    </source>
</evidence>
<name>A0ABY6ZA04_9BACL</name>
<evidence type="ECO:0000256" key="5">
    <source>
        <dbReference type="SAM" id="Coils"/>
    </source>
</evidence>
<evidence type="ECO:0000313" key="7">
    <source>
        <dbReference type="EMBL" id="WAH39523.1"/>
    </source>
</evidence>
<protein>
    <submittedName>
        <fullName evidence="8">Phage/plasmid primase, P4 family</fullName>
    </submittedName>
</protein>
<sequence length="459" mass="52143">MEVVMQNALSGAATSDGAHQTLFQFDTNNVPQTDLRFYMDNSGHIVPAKVAQHIMTEIPFFFDGATLYAYHNGVYKPNGRQIAMKSALVKLRDHYRRNLVSEIVDYIQTSMWQDSGKMDVEDEYINVKNGLLHWPTGNLYAHTPERVSTVQLPVIYNPDATCPTINEYMKSALPADTLPIIEEMFGYCMMPSTQYQKAFMFVGSGGNGKSLGLDLLTTFIGESNVSNVALQDLEANRFKLAQLYGKMVNIYADLPHKALDTSSAFKSVVSGDRMSAEFKGRDSFDFRPFARLIFSANEIPTSRDLTDGFFRRWIIVPFPNRFEHGVNADENMLQKMTTPDELSGLLNVALNGLRRLQQQRKFTENEATQQALADYKRDSDNVAVFLDEMCVIGPNYRCNKTELYPVYVQWCADAGLKKLGKIKFNERLQRLVPDVREERCAKDLPWEWVGVGLIHPIFR</sequence>
<dbReference type="Pfam" id="PF03288">
    <property type="entry name" value="Pox_D5"/>
    <property type="match status" value="1"/>
</dbReference>
<evidence type="ECO:0000313" key="9">
    <source>
        <dbReference type="Proteomes" id="UP001164803"/>
    </source>
</evidence>
<geneLocation type="plasmid" evidence="8 9">
    <name>unnamed2</name>
</geneLocation>
<evidence type="ECO:0000256" key="4">
    <source>
        <dbReference type="ARBA" id="ARBA00022840"/>
    </source>
</evidence>
<dbReference type="Gene3D" id="3.40.50.300">
    <property type="entry name" value="P-loop containing nucleotide triphosphate hydrolases"/>
    <property type="match status" value="1"/>
</dbReference>
<dbReference type="InterPro" id="IPR004968">
    <property type="entry name" value="DNA_primase/NTPase_C"/>
</dbReference>
<dbReference type="PROSITE" id="PS51206">
    <property type="entry name" value="SF3_HELICASE_1"/>
    <property type="match status" value="1"/>
</dbReference>
<keyword evidence="8" id="KW-0614">Plasmid</keyword>
<dbReference type="SUPFAM" id="SSF52540">
    <property type="entry name" value="P-loop containing nucleoside triphosphate hydrolases"/>
    <property type="match status" value="1"/>
</dbReference>